<keyword evidence="3" id="KW-1185">Reference proteome</keyword>
<organism evidence="2 3">
    <name type="scientific">Burkholderia thailandensis (strain ATCC 700388 / DSM 13276 / CCUG 48851 / CIP 106301 / E264)</name>
    <dbReference type="NCBI Taxonomy" id="271848"/>
    <lineage>
        <taxon>Bacteria</taxon>
        <taxon>Pseudomonadati</taxon>
        <taxon>Pseudomonadota</taxon>
        <taxon>Betaproteobacteria</taxon>
        <taxon>Burkholderiales</taxon>
        <taxon>Burkholderiaceae</taxon>
        <taxon>Burkholderia</taxon>
        <taxon>pseudomallei group</taxon>
    </lineage>
</organism>
<evidence type="ECO:0000313" key="3">
    <source>
        <dbReference type="Proteomes" id="UP000001930"/>
    </source>
</evidence>
<sequence length="234" mass="25969">MRAQRPFAGQGDLQPCRRALALNFHDESRSLYRVSSRVVACRRVSSRVVACRRVSSRVVACRRVSSRVVACRRVSSRVVACRRVSSRVVACRRVCANPVRRSAITATTSAFARHAPDPRSHCFLKDSMKKILAVTAFLAAAGWLAATTAVWSAPTAQPCTDAWFDTIDKQFNVTDDEGHGPDPGSAEWLGAVERKAKLPENAPLAEQQRCEAIQRELSHRTYIVNRHLGLRFAL</sequence>
<evidence type="ECO:0000256" key="1">
    <source>
        <dbReference type="SAM" id="Phobius"/>
    </source>
</evidence>
<proteinExistence type="predicted"/>
<dbReference type="Proteomes" id="UP000001930">
    <property type="component" value="Chromosome II"/>
</dbReference>
<dbReference type="KEGG" id="bte:BTH_II2332"/>
<keyword evidence="1" id="KW-1133">Transmembrane helix</keyword>
<protein>
    <submittedName>
        <fullName evidence="2">Lipoprotein, putative</fullName>
    </submittedName>
</protein>
<evidence type="ECO:0000313" key="2">
    <source>
        <dbReference type="EMBL" id="ABC34013.1"/>
    </source>
</evidence>
<keyword evidence="2" id="KW-0449">Lipoprotein</keyword>
<dbReference type="HOGENOM" id="CLU_110145_0_0_4"/>
<dbReference type="EMBL" id="CP000085">
    <property type="protein sequence ID" value="ABC34013.1"/>
    <property type="molecule type" value="Genomic_DNA"/>
</dbReference>
<reference evidence="2 3" key="1">
    <citation type="journal article" date="2005" name="BMC Genomics">
        <title>Bacterial genome adaptation to niches: divergence of the potential virulence genes in three Burkholderia species of different survival strategies.</title>
        <authorList>
            <person name="Kim H.S."/>
            <person name="Schell M.A."/>
            <person name="Yu Y."/>
            <person name="Ulrich R.L."/>
            <person name="Sarria S.H."/>
            <person name="Nierman W.C."/>
            <person name="DeShazer D."/>
        </authorList>
    </citation>
    <scope>NUCLEOTIDE SEQUENCE [LARGE SCALE GENOMIC DNA]</scope>
    <source>
        <strain evidence="3">ATCC 700388 / DSM 13276 / CCUG 48851 / CIP 106301 / E264</strain>
    </source>
</reference>
<keyword evidence="1" id="KW-0812">Transmembrane</keyword>
<gene>
    <name evidence="2" type="ordered locus">BTH_II2332</name>
</gene>
<dbReference type="AlphaFoldDB" id="Q2T2T0"/>
<keyword evidence="1" id="KW-0472">Membrane</keyword>
<feature type="transmembrane region" description="Helical" evidence="1">
    <location>
        <begin position="131"/>
        <end position="151"/>
    </location>
</feature>
<name>Q2T2T0_BURTA</name>
<accession>Q2T2T0</accession>